<feature type="chain" id="PRO_5018204830" evidence="2">
    <location>
        <begin position="24"/>
        <end position="134"/>
    </location>
</feature>
<feature type="signal peptide" evidence="2">
    <location>
        <begin position="1"/>
        <end position="23"/>
    </location>
</feature>
<evidence type="ECO:0000256" key="1">
    <source>
        <dbReference type="SAM" id="MobiDB-lite"/>
    </source>
</evidence>
<dbReference type="Proteomes" id="UP000198290">
    <property type="component" value="Chromosome"/>
</dbReference>
<organism evidence="3 4">
    <name type="scientific">Aquitalea magnusonii</name>
    <dbReference type="NCBI Taxonomy" id="332411"/>
    <lineage>
        <taxon>Bacteria</taxon>
        <taxon>Pseudomonadati</taxon>
        <taxon>Pseudomonadota</taxon>
        <taxon>Betaproteobacteria</taxon>
        <taxon>Neisseriales</taxon>
        <taxon>Chromobacteriaceae</taxon>
        <taxon>Aquitalea</taxon>
    </lineage>
</organism>
<reference evidence="4" key="3">
    <citation type="journal article" date="2017" name="Plant Physiol. Biochem.">
        <title>Differential oxidative and antioxidative response of duckweed Lemna minor toward plant growth promoting/inhibiting bacteria.</title>
        <authorList>
            <person name="Ishizawa H."/>
            <person name="Kuroda M."/>
            <person name="Morikawa M."/>
            <person name="Ike M."/>
        </authorList>
    </citation>
    <scope>NUCLEOTIDE SEQUENCE [LARGE SCALE GENOMIC DNA]</scope>
    <source>
        <strain evidence="4">H3</strain>
    </source>
</reference>
<keyword evidence="4" id="KW-1185">Reference proteome</keyword>
<accession>A0A3G9GEH3</accession>
<feature type="compositionally biased region" description="Low complexity" evidence="1">
    <location>
        <begin position="23"/>
        <end position="33"/>
    </location>
</feature>
<dbReference type="OrthoDB" id="8596099at2"/>
<gene>
    <name evidence="3" type="ORF">DLM_1011</name>
</gene>
<evidence type="ECO:0000313" key="3">
    <source>
        <dbReference type="EMBL" id="BBF84651.1"/>
    </source>
</evidence>
<dbReference type="KEGG" id="amah:DLM_1011"/>
<reference evidence="4" key="1">
    <citation type="journal article" date="2017" name="Biotechnol. Biofuels">
        <title>Evaluation of environmental bacterial communities as a factor affecting the growth of duckweed Lemna minor.</title>
        <authorList>
            <person name="Ishizawa H."/>
            <person name="Kuroda M."/>
            <person name="Morikawa M."/>
            <person name="Ike M."/>
        </authorList>
    </citation>
    <scope>NUCLEOTIDE SEQUENCE [LARGE SCALE GENOMIC DNA]</scope>
    <source>
        <strain evidence="4">H3</strain>
    </source>
</reference>
<evidence type="ECO:0000256" key="2">
    <source>
        <dbReference type="SAM" id="SignalP"/>
    </source>
</evidence>
<sequence length="134" mass="13920">MRPTFFASAMLALLLSSSSYAAAANTPTDTPPAQGCQRDHLASPAAAGEAGGYCDPHGPHHGEDHHLPPPPPHEPPLAAVKACLGKKAGSKTTIYVNGDSIPAVCQHYDGMILAKPLQPLPPPALPQQPEDVPR</sequence>
<name>A0A3G9GEH3_9NEIS</name>
<dbReference type="AlphaFoldDB" id="A0A3G9GEH3"/>
<dbReference type="EMBL" id="AP018823">
    <property type="protein sequence ID" value="BBF84651.1"/>
    <property type="molecule type" value="Genomic_DNA"/>
</dbReference>
<protein>
    <submittedName>
        <fullName evidence="3">Uncharacterized protein</fullName>
    </submittedName>
</protein>
<evidence type="ECO:0000313" key="4">
    <source>
        <dbReference type="Proteomes" id="UP000198290"/>
    </source>
</evidence>
<keyword evidence="2" id="KW-0732">Signal</keyword>
<dbReference type="RefSeq" id="WP_089085274.1">
    <property type="nucleotide sequence ID" value="NZ_AP018823.1"/>
</dbReference>
<feature type="region of interest" description="Disordered" evidence="1">
    <location>
        <begin position="23"/>
        <end position="77"/>
    </location>
</feature>
<proteinExistence type="predicted"/>
<feature type="compositionally biased region" description="Basic and acidic residues" evidence="1">
    <location>
        <begin position="57"/>
        <end position="67"/>
    </location>
</feature>
<reference evidence="3 4" key="2">
    <citation type="journal article" date="2017" name="Genome Announc.">
        <title>Draft genome sequence of Aquitalea magnusonii strain H3, a plant growth-promoting bacterium of duckweed Lemna minor.</title>
        <authorList>
            <person name="Ishizawa H."/>
            <person name="Kuroda M."/>
            <person name="Ike M."/>
        </authorList>
    </citation>
    <scope>NUCLEOTIDE SEQUENCE [LARGE SCALE GENOMIC DNA]</scope>
    <source>
        <strain evidence="3 4">H3</strain>
    </source>
</reference>